<sequence>MFVFAKNWTGKSAERPSSEGTAHLHRALSVRSKNAGGGGGSSQTSPTHRKGFTFASLRGSIQPEMSRKLYRVIKSSNNLVSAHENAGRERTNIATQLSEWGEQTGDEGVSDISDKVGVILSELGDVEDNYAHGLEDARGVLKTVRNTEKSVQPSRDNKAKIADEIQKIKLKEPQSTRVVVLEQELIRAEAENLVAEAQLTNVTRQKFKEAYAAEFAAVIERAEKQIILAQHGRRLLSLLDDSPVTPGDGGHSYQEASAARQILNDAEDDLRKWEPDLEAEPVSSTAGGTATSQREVENATPMPMSDENYMTPAASKQEAVGGEQENGHVQAAGVSV</sequence>
<dbReference type="Pfam" id="PF13805">
    <property type="entry name" value="Pil1"/>
    <property type="match status" value="1"/>
</dbReference>
<dbReference type="GO" id="GO:0005886">
    <property type="term" value="C:plasma membrane"/>
    <property type="evidence" value="ECO:0007669"/>
    <property type="project" value="TreeGrafter"/>
</dbReference>
<keyword evidence="1" id="KW-0597">Phosphoprotein</keyword>
<evidence type="ECO:0000313" key="5">
    <source>
        <dbReference type="Proteomes" id="UP001392437"/>
    </source>
</evidence>
<dbReference type="InterPro" id="IPR028245">
    <property type="entry name" value="PIL1/LSP1"/>
</dbReference>
<dbReference type="GO" id="GO:0070941">
    <property type="term" value="P:eisosome assembly"/>
    <property type="evidence" value="ECO:0007669"/>
    <property type="project" value="TreeGrafter"/>
</dbReference>
<dbReference type="AlphaFoldDB" id="A0AAW0QVY2"/>
<evidence type="ECO:0000256" key="1">
    <source>
        <dbReference type="ARBA" id="ARBA00022553"/>
    </source>
</evidence>
<comment type="caution">
    <text evidence="4">The sequence shown here is derived from an EMBL/GenBank/DDBJ whole genome shotgun (WGS) entry which is preliminary data.</text>
</comment>
<dbReference type="GO" id="GO:0006897">
    <property type="term" value="P:endocytosis"/>
    <property type="evidence" value="ECO:0007669"/>
    <property type="project" value="TreeGrafter"/>
</dbReference>
<feature type="compositionally biased region" description="Polar residues" evidence="3">
    <location>
        <begin position="282"/>
        <end position="293"/>
    </location>
</feature>
<dbReference type="Gene3D" id="1.20.1270.60">
    <property type="entry name" value="Arfaptin homology (AH) domain/BAR domain"/>
    <property type="match status" value="1"/>
</dbReference>
<evidence type="ECO:0000256" key="2">
    <source>
        <dbReference type="SAM" id="Coils"/>
    </source>
</evidence>
<proteinExistence type="predicted"/>
<evidence type="ECO:0000256" key="3">
    <source>
        <dbReference type="SAM" id="MobiDB-lite"/>
    </source>
</evidence>
<feature type="coiled-coil region" evidence="2">
    <location>
        <begin position="178"/>
        <end position="205"/>
    </location>
</feature>
<dbReference type="EMBL" id="JAQQWP010000006">
    <property type="protein sequence ID" value="KAK8114543.1"/>
    <property type="molecule type" value="Genomic_DNA"/>
</dbReference>
<dbReference type="PANTHER" id="PTHR31962:SF4">
    <property type="entry name" value="PRIMARY COMPONENT OF EISOSOMES (EUROFUNG)"/>
    <property type="match status" value="1"/>
</dbReference>
<dbReference type="PANTHER" id="PTHR31962">
    <property type="entry name" value="SPHINGOLIPID LONG CHAIN BASE-RESPONSIVE PROTEIN PIL1"/>
    <property type="match status" value="1"/>
</dbReference>
<evidence type="ECO:0008006" key="6">
    <source>
        <dbReference type="Google" id="ProtNLM"/>
    </source>
</evidence>
<evidence type="ECO:0000313" key="4">
    <source>
        <dbReference type="EMBL" id="KAK8114543.1"/>
    </source>
</evidence>
<name>A0AAW0QVY2_9PEZI</name>
<reference evidence="4 5" key="1">
    <citation type="submission" date="2023-01" db="EMBL/GenBank/DDBJ databases">
        <title>Analysis of 21 Apiospora genomes using comparative genomics revels a genus with tremendous synthesis potential of carbohydrate active enzymes and secondary metabolites.</title>
        <authorList>
            <person name="Sorensen T."/>
        </authorList>
    </citation>
    <scope>NUCLEOTIDE SEQUENCE [LARGE SCALE GENOMIC DNA]</scope>
    <source>
        <strain evidence="4 5">CBS 117206</strain>
    </source>
</reference>
<dbReference type="InterPro" id="IPR027267">
    <property type="entry name" value="AH/BAR_dom_sf"/>
</dbReference>
<feature type="region of interest" description="Disordered" evidence="3">
    <location>
        <begin position="1"/>
        <end position="50"/>
    </location>
</feature>
<dbReference type="GO" id="GO:0008289">
    <property type="term" value="F:lipid binding"/>
    <property type="evidence" value="ECO:0007669"/>
    <property type="project" value="TreeGrafter"/>
</dbReference>
<dbReference type="GO" id="GO:0036286">
    <property type="term" value="C:eisosome filament"/>
    <property type="evidence" value="ECO:0007669"/>
    <property type="project" value="TreeGrafter"/>
</dbReference>
<organism evidence="4 5">
    <name type="scientific">Apiospora kogelbergensis</name>
    <dbReference type="NCBI Taxonomy" id="1337665"/>
    <lineage>
        <taxon>Eukaryota</taxon>
        <taxon>Fungi</taxon>
        <taxon>Dikarya</taxon>
        <taxon>Ascomycota</taxon>
        <taxon>Pezizomycotina</taxon>
        <taxon>Sordariomycetes</taxon>
        <taxon>Xylariomycetidae</taxon>
        <taxon>Amphisphaeriales</taxon>
        <taxon>Apiosporaceae</taxon>
        <taxon>Apiospora</taxon>
    </lineage>
</organism>
<feature type="region of interest" description="Disordered" evidence="3">
    <location>
        <begin position="274"/>
        <end position="336"/>
    </location>
</feature>
<dbReference type="Proteomes" id="UP001392437">
    <property type="component" value="Unassembled WGS sequence"/>
</dbReference>
<gene>
    <name evidence="4" type="ORF">PG999_006612</name>
</gene>
<accession>A0AAW0QVY2</accession>
<keyword evidence="5" id="KW-1185">Reference proteome</keyword>
<keyword evidence="2" id="KW-0175">Coiled coil</keyword>
<dbReference type="FunFam" id="1.20.1270.60:FF:000005">
    <property type="entry name" value="Sphingolipid long chain base-responsive pil1"/>
    <property type="match status" value="1"/>
</dbReference>
<protein>
    <recommendedName>
        <fullName evidence="6">Sphingolipid long chain base-responsive protein LSP1</fullName>
    </recommendedName>
</protein>